<proteinExistence type="predicted"/>
<evidence type="ECO:0000256" key="2">
    <source>
        <dbReference type="SAM" id="MobiDB-lite"/>
    </source>
</evidence>
<reference evidence="6" key="1">
    <citation type="journal article" date="2015" name="Nat. Genet.">
        <title>The genome and transcriptome of the zoonotic hookworm Ancylostoma ceylanicum identify infection-specific gene families.</title>
        <authorList>
            <person name="Schwarz E.M."/>
            <person name="Hu Y."/>
            <person name="Antoshechkin I."/>
            <person name="Miller M.M."/>
            <person name="Sternberg P.W."/>
            <person name="Aroian R.V."/>
        </authorList>
    </citation>
    <scope>NUCLEOTIDE SEQUENCE</scope>
    <source>
        <strain evidence="6">HY135</strain>
    </source>
</reference>
<sequence>MGVEATEWKFIFALATSTFAILVCIITIPLLQADLENLKIDVLSDMDEFKTSTDKLWSDLVQIERSSVIVKRDIPLVYSYKPFVHRKSKQCLASKINLFAAPPQRVYGQTIIKKHGREVFSDAELIGIPGERKSKRKHKHHVENQCGLRPDPECPQGPPGPPGDDGVDGENGLDGLPGVDGKSGEAEDYRGCVQCPIGPPGPVGPPGPAGPDGPDGPPGEPGVGAVGQPGPEGEKGEPGPPGVVGPPGSPGEPGKNTIKWLCPPGEKGVPGPPGEPGPTGQQGPEGGTGEVGDAGPAGQEGLPGDPGSRGRIGRPGKRGRISLAERYCKCPSRTKSLRGKFVIGVNSTGGPEVDQYPKDLNFD</sequence>
<dbReference type="PANTHER" id="PTHR24637">
    <property type="entry name" value="COLLAGEN"/>
    <property type="match status" value="1"/>
</dbReference>
<gene>
    <name evidence="5" type="primary">Acey_s0102.g3480</name>
    <name evidence="5" type="ORF">Y032_0102g3480</name>
</gene>
<evidence type="ECO:0000313" key="5">
    <source>
        <dbReference type="EMBL" id="EYC02094.1"/>
    </source>
</evidence>
<keyword evidence="6" id="KW-1185">Reference proteome</keyword>
<dbReference type="EMBL" id="JARK01001438">
    <property type="protein sequence ID" value="EYC02094.1"/>
    <property type="molecule type" value="Genomic_DNA"/>
</dbReference>
<dbReference type="SMART" id="SM01088">
    <property type="entry name" value="Col_cuticle_N"/>
    <property type="match status" value="1"/>
</dbReference>
<feature type="domain" description="Nematode cuticle collagen N-terminal" evidence="4">
    <location>
        <begin position="10"/>
        <end position="60"/>
    </location>
</feature>
<protein>
    <recommendedName>
        <fullName evidence="4">Nematode cuticle collagen N-terminal domain-containing protein</fullName>
    </recommendedName>
</protein>
<keyword evidence="3" id="KW-1133">Transmembrane helix</keyword>
<organism evidence="5 6">
    <name type="scientific">Ancylostoma ceylanicum</name>
    <dbReference type="NCBI Taxonomy" id="53326"/>
    <lineage>
        <taxon>Eukaryota</taxon>
        <taxon>Metazoa</taxon>
        <taxon>Ecdysozoa</taxon>
        <taxon>Nematoda</taxon>
        <taxon>Chromadorea</taxon>
        <taxon>Rhabditida</taxon>
        <taxon>Rhabditina</taxon>
        <taxon>Rhabditomorpha</taxon>
        <taxon>Strongyloidea</taxon>
        <taxon>Ancylostomatidae</taxon>
        <taxon>Ancylostomatinae</taxon>
        <taxon>Ancylostoma</taxon>
    </lineage>
</organism>
<dbReference type="GO" id="GO:0042302">
    <property type="term" value="F:structural constituent of cuticle"/>
    <property type="evidence" value="ECO:0007669"/>
    <property type="project" value="InterPro"/>
</dbReference>
<dbReference type="Proteomes" id="UP000024635">
    <property type="component" value="Unassembled WGS sequence"/>
</dbReference>
<feature type="compositionally biased region" description="Pro residues" evidence="2">
    <location>
        <begin position="153"/>
        <end position="162"/>
    </location>
</feature>
<feature type="compositionally biased region" description="Gly residues" evidence="2">
    <location>
        <begin position="283"/>
        <end position="292"/>
    </location>
</feature>
<name>A0A016TGN5_9BILA</name>
<evidence type="ECO:0000256" key="1">
    <source>
        <dbReference type="ARBA" id="ARBA00022737"/>
    </source>
</evidence>
<evidence type="ECO:0000313" key="6">
    <source>
        <dbReference type="Proteomes" id="UP000024635"/>
    </source>
</evidence>
<keyword evidence="3" id="KW-0812">Transmembrane</keyword>
<dbReference type="Pfam" id="PF01484">
    <property type="entry name" value="Col_cuticle_N"/>
    <property type="match status" value="1"/>
</dbReference>
<dbReference type="PANTHER" id="PTHR24637:SF421">
    <property type="entry name" value="CUTICLE COLLAGEN DPY-2"/>
    <property type="match status" value="1"/>
</dbReference>
<dbReference type="OrthoDB" id="5872864at2759"/>
<comment type="caution">
    <text evidence="5">The sequence shown here is derived from an EMBL/GenBank/DDBJ whole genome shotgun (WGS) entry which is preliminary data.</text>
</comment>
<keyword evidence="3" id="KW-0472">Membrane</keyword>
<dbReference type="InterPro" id="IPR008160">
    <property type="entry name" value="Collagen"/>
</dbReference>
<feature type="region of interest" description="Disordered" evidence="2">
    <location>
        <begin position="130"/>
        <end position="318"/>
    </location>
</feature>
<evidence type="ECO:0000259" key="4">
    <source>
        <dbReference type="SMART" id="SM01088"/>
    </source>
</evidence>
<dbReference type="AlphaFoldDB" id="A0A016TGN5"/>
<keyword evidence="1" id="KW-0677">Repeat</keyword>
<feature type="compositionally biased region" description="Pro residues" evidence="2">
    <location>
        <begin position="238"/>
        <end position="250"/>
    </location>
</feature>
<accession>A0A016TGN5</accession>
<dbReference type="InterPro" id="IPR002486">
    <property type="entry name" value="Col_cuticle_N"/>
</dbReference>
<evidence type="ECO:0000256" key="3">
    <source>
        <dbReference type="SAM" id="Phobius"/>
    </source>
</evidence>
<feature type="compositionally biased region" description="Pro residues" evidence="2">
    <location>
        <begin position="197"/>
        <end position="220"/>
    </location>
</feature>
<feature type="transmembrane region" description="Helical" evidence="3">
    <location>
        <begin position="12"/>
        <end position="31"/>
    </location>
</feature>
<dbReference type="Pfam" id="PF01391">
    <property type="entry name" value="Collagen"/>
    <property type="match status" value="2"/>
</dbReference>